<accession>A0ABT9J325</accession>
<dbReference type="RefSeq" id="WP_305993302.1">
    <property type="nucleotide sequence ID" value="NZ_JAVAMP010000011.1"/>
</dbReference>
<gene>
    <name evidence="2" type="ORF">Q5Y73_17985</name>
</gene>
<dbReference type="EMBL" id="JAVAMP010000011">
    <property type="protein sequence ID" value="MDP5275993.1"/>
    <property type="molecule type" value="Genomic_DNA"/>
</dbReference>
<keyword evidence="1" id="KW-0472">Membrane</keyword>
<evidence type="ECO:0000313" key="2">
    <source>
        <dbReference type="EMBL" id="MDP5275993.1"/>
    </source>
</evidence>
<organism evidence="2 3">
    <name type="scientific">Chengkuizengella axinellae</name>
    <dbReference type="NCBI Taxonomy" id="3064388"/>
    <lineage>
        <taxon>Bacteria</taxon>
        <taxon>Bacillati</taxon>
        <taxon>Bacillota</taxon>
        <taxon>Bacilli</taxon>
        <taxon>Bacillales</taxon>
        <taxon>Paenibacillaceae</taxon>
        <taxon>Chengkuizengella</taxon>
    </lineage>
</organism>
<keyword evidence="1" id="KW-1133">Transmembrane helix</keyword>
<feature type="transmembrane region" description="Helical" evidence="1">
    <location>
        <begin position="6"/>
        <end position="23"/>
    </location>
</feature>
<name>A0ABT9J325_9BACL</name>
<keyword evidence="3" id="KW-1185">Reference proteome</keyword>
<protein>
    <submittedName>
        <fullName evidence="2">Uncharacterized protein</fullName>
    </submittedName>
</protein>
<sequence length="200" mass="24229">MVRYLIKGVFIFLVTLFLFYLFLKYNQLSGFGHLAIDLFIFIGAFIFTFIIASLIDIWMDKIHFKFTLQLICSLLLILFFVYKMFTPYFYTEQHLKENAMDKIELYYQLSNNELSEEERINLAEASHTELMAFNLTYLNRYPEEELVEIEVKDFRRYYYQYHIVVELELLKQTQLVKETNRYIFTREGFDFKIGGRSFID</sequence>
<dbReference type="Proteomes" id="UP001231941">
    <property type="component" value="Unassembled WGS sequence"/>
</dbReference>
<feature type="transmembrane region" description="Helical" evidence="1">
    <location>
        <begin position="67"/>
        <end position="90"/>
    </location>
</feature>
<evidence type="ECO:0000313" key="3">
    <source>
        <dbReference type="Proteomes" id="UP001231941"/>
    </source>
</evidence>
<evidence type="ECO:0000256" key="1">
    <source>
        <dbReference type="SAM" id="Phobius"/>
    </source>
</evidence>
<comment type="caution">
    <text evidence="2">The sequence shown here is derived from an EMBL/GenBank/DDBJ whole genome shotgun (WGS) entry which is preliminary data.</text>
</comment>
<proteinExistence type="predicted"/>
<feature type="transmembrane region" description="Helical" evidence="1">
    <location>
        <begin position="35"/>
        <end position="55"/>
    </location>
</feature>
<reference evidence="2 3" key="1">
    <citation type="submission" date="2023-08" db="EMBL/GenBank/DDBJ databases">
        <authorList>
            <person name="Park J.-S."/>
        </authorList>
    </citation>
    <scope>NUCLEOTIDE SEQUENCE [LARGE SCALE GENOMIC DNA]</scope>
    <source>
        <strain evidence="2 3">2205SS18-9</strain>
    </source>
</reference>
<keyword evidence="1" id="KW-0812">Transmembrane</keyword>